<accession>A0AAD5H654</accession>
<organism evidence="3 4">
    <name type="scientific">Chlorella ohadii</name>
    <dbReference type="NCBI Taxonomy" id="2649997"/>
    <lineage>
        <taxon>Eukaryota</taxon>
        <taxon>Viridiplantae</taxon>
        <taxon>Chlorophyta</taxon>
        <taxon>core chlorophytes</taxon>
        <taxon>Trebouxiophyceae</taxon>
        <taxon>Chlorellales</taxon>
        <taxon>Chlorellaceae</taxon>
        <taxon>Chlorella clade</taxon>
        <taxon>Chlorella</taxon>
    </lineage>
</organism>
<keyword evidence="4" id="KW-1185">Reference proteome</keyword>
<evidence type="ECO:0000256" key="1">
    <source>
        <dbReference type="SAM" id="MobiDB-lite"/>
    </source>
</evidence>
<reference evidence="3" key="1">
    <citation type="submission" date="2020-11" db="EMBL/GenBank/DDBJ databases">
        <title>Chlorella ohadii genome sequencing and assembly.</title>
        <authorList>
            <person name="Murik O."/>
            <person name="Treves H."/>
            <person name="Kedem I."/>
            <person name="Shotland Y."/>
            <person name="Kaplan A."/>
        </authorList>
    </citation>
    <scope>NUCLEOTIDE SEQUENCE</scope>
    <source>
        <strain evidence="3">1</strain>
    </source>
</reference>
<keyword evidence="2" id="KW-1133">Transmembrane helix</keyword>
<evidence type="ECO:0000256" key="2">
    <source>
        <dbReference type="SAM" id="Phobius"/>
    </source>
</evidence>
<dbReference type="AlphaFoldDB" id="A0AAD5H654"/>
<dbReference type="EMBL" id="JADXDR010000019">
    <property type="protein sequence ID" value="KAI7845301.1"/>
    <property type="molecule type" value="Genomic_DNA"/>
</dbReference>
<evidence type="ECO:0000313" key="4">
    <source>
        <dbReference type="Proteomes" id="UP001205105"/>
    </source>
</evidence>
<keyword evidence="2" id="KW-0472">Membrane</keyword>
<proteinExistence type="predicted"/>
<evidence type="ECO:0000313" key="3">
    <source>
        <dbReference type="EMBL" id="KAI7845301.1"/>
    </source>
</evidence>
<sequence length="149" mass="15145">MNNPAAGAPAPAPGLQASSQHDGDGGFSLSGSPVFMACILAGCTALAVLLWVALAHQHKRITRARAKAEQAAAARRAALALPVIIVMPDDTAAFGAKLYRTPSGDMRPFSQFIRPAAPAEQPAQPDAASSVPAGAEQQQQPAAMAPAAL</sequence>
<feature type="transmembrane region" description="Helical" evidence="2">
    <location>
        <begin position="34"/>
        <end position="55"/>
    </location>
</feature>
<dbReference type="Proteomes" id="UP001205105">
    <property type="component" value="Unassembled WGS sequence"/>
</dbReference>
<gene>
    <name evidence="3" type="ORF">COHA_001144</name>
</gene>
<feature type="region of interest" description="Disordered" evidence="1">
    <location>
        <begin position="115"/>
        <end position="149"/>
    </location>
</feature>
<keyword evidence="2" id="KW-0812">Transmembrane</keyword>
<feature type="region of interest" description="Disordered" evidence="1">
    <location>
        <begin position="1"/>
        <end position="23"/>
    </location>
</feature>
<name>A0AAD5H654_9CHLO</name>
<protein>
    <submittedName>
        <fullName evidence="3">Uncharacterized protein</fullName>
    </submittedName>
</protein>
<comment type="caution">
    <text evidence="3">The sequence shown here is derived from an EMBL/GenBank/DDBJ whole genome shotgun (WGS) entry which is preliminary data.</text>
</comment>